<evidence type="ECO:0008006" key="2">
    <source>
        <dbReference type="Google" id="ProtNLM"/>
    </source>
</evidence>
<sequence length="365" mass="42024">MRGFRDRDFIETAEGMLFCVIGNVHPAGRVVAYLKYVPYLSQGTRTKWSKDGVMYGRILPFYSAMGVKDTMNYLKKHYPEYVVYDSYRSIELIEVPWSKVKTHFKPEERLREMLSSPRDELEKLALEIVEELSEETRVSLSNFGVTGSILLKMHNLAYSDIDLVVYGQRNSWIVRDALKELLHSERKPHISLPKGRVLEEWSREIVSHHPLSLREAMTLYSKCKWNRAIFKGRPFSIHPVKLENEVSERWEDKVHRPLGLVKVKARVVDASESIFMPAVYAVDDVRVLEGTPPPRPVTRIVSYEGLYMDLAEPGEEVIAFGKLEEVEDLRLGDVYCQVTIGSFEAGGRDYIKPTRWLSSPGNPQQ</sequence>
<comment type="caution">
    <text evidence="1">The sequence shown here is derived from an EMBL/GenBank/DDBJ whole genome shotgun (WGS) entry which is preliminary data.</text>
</comment>
<accession>A0A7C1TAA0</accession>
<reference evidence="1" key="1">
    <citation type="journal article" date="2020" name="mSystems">
        <title>Genome- and Community-Level Interaction Insights into Carbon Utilization and Element Cycling Functions of Hydrothermarchaeota in Hydrothermal Sediment.</title>
        <authorList>
            <person name="Zhou Z."/>
            <person name="Liu Y."/>
            <person name="Xu W."/>
            <person name="Pan J."/>
            <person name="Luo Z.H."/>
            <person name="Li M."/>
        </authorList>
    </citation>
    <scope>NUCLEOTIDE SEQUENCE [LARGE SCALE GENOMIC DNA]</scope>
    <source>
        <strain evidence="1">SpSt-25</strain>
    </source>
</reference>
<gene>
    <name evidence="1" type="ORF">ENP77_01525</name>
</gene>
<proteinExistence type="predicted"/>
<evidence type="ECO:0000313" key="1">
    <source>
        <dbReference type="EMBL" id="HEB48462.1"/>
    </source>
</evidence>
<name>A0A7C1TAA0_THEPE</name>
<dbReference type="AlphaFoldDB" id="A0A7C1TAA0"/>
<organism evidence="1">
    <name type="scientific">Thermofilum pendens</name>
    <dbReference type="NCBI Taxonomy" id="2269"/>
    <lineage>
        <taxon>Archaea</taxon>
        <taxon>Thermoproteota</taxon>
        <taxon>Thermoprotei</taxon>
        <taxon>Thermofilales</taxon>
        <taxon>Thermofilaceae</taxon>
        <taxon>Thermofilum</taxon>
    </lineage>
</organism>
<protein>
    <recommendedName>
        <fullName evidence="2">Polymerase nucleotidyl transferase domain-containing protein</fullName>
    </recommendedName>
</protein>
<dbReference type="EMBL" id="DSKP01000053">
    <property type="protein sequence ID" value="HEB48462.1"/>
    <property type="molecule type" value="Genomic_DNA"/>
</dbReference>